<dbReference type="PANTHER" id="PTHR47326">
    <property type="entry name" value="TRANSPOSABLE ELEMENT TC3 TRANSPOSASE-LIKE PROTEIN"/>
    <property type="match status" value="1"/>
</dbReference>
<comment type="caution">
    <text evidence="1">The sequence shown here is derived from an EMBL/GenBank/DDBJ whole genome shotgun (WGS) entry which is preliminary data.</text>
</comment>
<reference evidence="1" key="1">
    <citation type="journal article" date="2023" name="Insect Mol. Biol.">
        <title>Genome sequencing provides insights into the evolution of gene families encoding plant cell wall-degrading enzymes in longhorned beetles.</title>
        <authorList>
            <person name="Shin N.R."/>
            <person name="Okamura Y."/>
            <person name="Kirsch R."/>
            <person name="Pauchet Y."/>
        </authorList>
    </citation>
    <scope>NUCLEOTIDE SEQUENCE</scope>
    <source>
        <strain evidence="1">AMC_N1</strain>
    </source>
</reference>
<proteinExistence type="predicted"/>
<gene>
    <name evidence="1" type="ORF">NQ318_002829</name>
</gene>
<dbReference type="Proteomes" id="UP001162162">
    <property type="component" value="Unassembled WGS sequence"/>
</dbReference>
<dbReference type="EMBL" id="JAPWTK010000628">
    <property type="protein sequence ID" value="KAJ8937682.1"/>
    <property type="molecule type" value="Genomic_DNA"/>
</dbReference>
<accession>A0AAV8XFV4</accession>
<keyword evidence="2" id="KW-1185">Reference proteome</keyword>
<protein>
    <submittedName>
        <fullName evidence="1">Uncharacterized protein</fullName>
    </submittedName>
</protein>
<feature type="non-terminal residue" evidence="1">
    <location>
        <position position="108"/>
    </location>
</feature>
<organism evidence="1 2">
    <name type="scientific">Aromia moschata</name>
    <dbReference type="NCBI Taxonomy" id="1265417"/>
    <lineage>
        <taxon>Eukaryota</taxon>
        <taxon>Metazoa</taxon>
        <taxon>Ecdysozoa</taxon>
        <taxon>Arthropoda</taxon>
        <taxon>Hexapoda</taxon>
        <taxon>Insecta</taxon>
        <taxon>Pterygota</taxon>
        <taxon>Neoptera</taxon>
        <taxon>Endopterygota</taxon>
        <taxon>Coleoptera</taxon>
        <taxon>Polyphaga</taxon>
        <taxon>Cucujiformia</taxon>
        <taxon>Chrysomeloidea</taxon>
        <taxon>Cerambycidae</taxon>
        <taxon>Cerambycinae</taxon>
        <taxon>Callichromatini</taxon>
        <taxon>Aromia</taxon>
    </lineage>
</organism>
<evidence type="ECO:0000313" key="1">
    <source>
        <dbReference type="EMBL" id="KAJ8937682.1"/>
    </source>
</evidence>
<dbReference type="AlphaFoldDB" id="A0AAV8XFV4"/>
<dbReference type="PANTHER" id="PTHR47326:SF1">
    <property type="entry name" value="HTH PSQ-TYPE DOMAIN-CONTAINING PROTEIN"/>
    <property type="match status" value="1"/>
</dbReference>
<sequence length="108" mass="12375">MPRNGTVNRQNCRYWADVNPHWVMEAHPVSSKIGNRVVGPYFFEGNLNGDTYLTFLHELIPALSVLYKWRYNELIPALSVLYPNEEDQDIPSANLVPTGWCASTFYPS</sequence>
<evidence type="ECO:0000313" key="2">
    <source>
        <dbReference type="Proteomes" id="UP001162162"/>
    </source>
</evidence>
<name>A0AAV8XFV4_9CUCU</name>